<evidence type="ECO:0000313" key="2">
    <source>
        <dbReference type="Proteomes" id="UP000499080"/>
    </source>
</evidence>
<dbReference type="Proteomes" id="UP000499080">
    <property type="component" value="Unassembled WGS sequence"/>
</dbReference>
<name>A0A4Y2V6R9_ARAVE</name>
<dbReference type="AlphaFoldDB" id="A0A4Y2V6R9"/>
<evidence type="ECO:0000313" key="1">
    <source>
        <dbReference type="EMBL" id="GBO20985.1"/>
    </source>
</evidence>
<protein>
    <submittedName>
        <fullName evidence="1">Uncharacterized protein</fullName>
    </submittedName>
</protein>
<proteinExistence type="predicted"/>
<reference evidence="1 2" key="1">
    <citation type="journal article" date="2019" name="Sci. Rep.">
        <title>Orb-weaving spider Araneus ventricosus genome elucidates the spidroin gene catalogue.</title>
        <authorList>
            <person name="Kono N."/>
            <person name="Nakamura H."/>
            <person name="Ohtoshi R."/>
            <person name="Moran D.A.P."/>
            <person name="Shinohara A."/>
            <person name="Yoshida Y."/>
            <person name="Fujiwara M."/>
            <person name="Mori M."/>
            <person name="Tomita M."/>
            <person name="Arakawa K."/>
        </authorList>
    </citation>
    <scope>NUCLEOTIDE SEQUENCE [LARGE SCALE GENOMIC DNA]</scope>
</reference>
<organism evidence="1 2">
    <name type="scientific">Araneus ventricosus</name>
    <name type="common">Orbweaver spider</name>
    <name type="synonym">Epeira ventricosa</name>
    <dbReference type="NCBI Taxonomy" id="182803"/>
    <lineage>
        <taxon>Eukaryota</taxon>
        <taxon>Metazoa</taxon>
        <taxon>Ecdysozoa</taxon>
        <taxon>Arthropoda</taxon>
        <taxon>Chelicerata</taxon>
        <taxon>Arachnida</taxon>
        <taxon>Araneae</taxon>
        <taxon>Araneomorphae</taxon>
        <taxon>Entelegynae</taxon>
        <taxon>Araneoidea</taxon>
        <taxon>Araneidae</taxon>
        <taxon>Araneus</taxon>
    </lineage>
</organism>
<dbReference type="EMBL" id="BGPR01044255">
    <property type="protein sequence ID" value="GBO20985.1"/>
    <property type="molecule type" value="Genomic_DNA"/>
</dbReference>
<keyword evidence="2" id="KW-1185">Reference proteome</keyword>
<gene>
    <name evidence="1" type="ORF">AVEN_30711_1</name>
</gene>
<comment type="caution">
    <text evidence="1">The sequence shown here is derived from an EMBL/GenBank/DDBJ whole genome shotgun (WGS) entry which is preliminary data.</text>
</comment>
<sequence length="251" mass="28825">QHSTHDRALPTTNTTVQTIRILSTVTRFFTHFTHKPLPHTPVHITHFLRYTLPIATAQHSHTLLTATAQHSHTLPIATAFTYITHCNSTAFTYAAHCHNIRIRYPLPQHSHTLPTLQYILPIATAYSHIAHHRHSIRIHYPSPLHSADIVLSLLHSYYITHRHRIRINVAVTATAFAYITHRHSIRDGSPLAFSHTLPIATAPQKVITHRQLCIRIHYPSPQHNIHIHYPSPQHSIHLHYSSPQFSNRIIH</sequence>
<accession>A0A4Y2V6R9</accession>
<feature type="non-terminal residue" evidence="1">
    <location>
        <position position="1"/>
    </location>
</feature>